<feature type="transmembrane region" description="Helical" evidence="10">
    <location>
        <begin position="47"/>
        <end position="65"/>
    </location>
</feature>
<dbReference type="PANTHER" id="PTHR24421">
    <property type="entry name" value="NITRATE/NITRITE SENSOR PROTEIN NARX-RELATED"/>
    <property type="match status" value="1"/>
</dbReference>
<dbReference type="SUPFAM" id="SSF55874">
    <property type="entry name" value="ATPase domain of HSP90 chaperone/DNA topoisomerase II/histidine kinase"/>
    <property type="match status" value="1"/>
</dbReference>
<dbReference type="EC" id="2.7.13.3" evidence="2"/>
<dbReference type="SMART" id="SM00387">
    <property type="entry name" value="HATPase_c"/>
    <property type="match status" value="1"/>
</dbReference>
<proteinExistence type="predicted"/>
<evidence type="ECO:0000259" key="11">
    <source>
        <dbReference type="SMART" id="SM00387"/>
    </source>
</evidence>
<evidence type="ECO:0000256" key="3">
    <source>
        <dbReference type="ARBA" id="ARBA00022553"/>
    </source>
</evidence>
<protein>
    <recommendedName>
        <fullName evidence="2">histidine kinase</fullName>
        <ecNumber evidence="2">2.7.13.3</ecNumber>
    </recommendedName>
</protein>
<name>A0ABT0K4R0_9ACTN</name>
<dbReference type="RefSeq" id="WP_248826792.1">
    <property type="nucleotide sequence ID" value="NZ_JALKFT010000041.1"/>
</dbReference>
<gene>
    <name evidence="12" type="ORF">MXD59_23580</name>
</gene>
<dbReference type="InterPro" id="IPR036890">
    <property type="entry name" value="HATPase_C_sf"/>
</dbReference>
<keyword evidence="8" id="KW-0902">Two-component regulatory system</keyword>
<reference evidence="12 13" key="1">
    <citation type="submission" date="2022-04" db="EMBL/GenBank/DDBJ databases">
        <title>Genome diversity in the genus Frankia.</title>
        <authorList>
            <person name="Carlos-Shanley C."/>
            <person name="Hahn D."/>
        </authorList>
    </citation>
    <scope>NUCLEOTIDE SEQUENCE [LARGE SCALE GENOMIC DNA]</scope>
    <source>
        <strain evidence="12 13">Ag45/Mut15</strain>
    </source>
</reference>
<keyword evidence="10" id="KW-0472">Membrane</keyword>
<comment type="catalytic activity">
    <reaction evidence="1">
        <text>ATP + protein L-histidine = ADP + protein N-phospho-L-histidine.</text>
        <dbReference type="EC" id="2.7.13.3"/>
    </reaction>
</comment>
<dbReference type="InterPro" id="IPR011712">
    <property type="entry name" value="Sig_transdc_His_kin_sub3_dim/P"/>
</dbReference>
<dbReference type="CDD" id="cd16917">
    <property type="entry name" value="HATPase_UhpB-NarQ-NarX-like"/>
    <property type="match status" value="1"/>
</dbReference>
<feature type="transmembrane region" description="Helical" evidence="10">
    <location>
        <begin position="71"/>
        <end position="91"/>
    </location>
</feature>
<feature type="domain" description="Histidine kinase/HSP90-like ATPase" evidence="11">
    <location>
        <begin position="327"/>
        <end position="415"/>
    </location>
</feature>
<feature type="region of interest" description="Disordered" evidence="9">
    <location>
        <begin position="254"/>
        <end position="273"/>
    </location>
</feature>
<evidence type="ECO:0000256" key="5">
    <source>
        <dbReference type="ARBA" id="ARBA00022741"/>
    </source>
</evidence>
<dbReference type="InterPro" id="IPR050482">
    <property type="entry name" value="Sensor_HK_TwoCompSys"/>
</dbReference>
<dbReference type="EMBL" id="JALKFT010000041">
    <property type="protein sequence ID" value="MCK9878707.1"/>
    <property type="molecule type" value="Genomic_DNA"/>
</dbReference>
<evidence type="ECO:0000256" key="7">
    <source>
        <dbReference type="ARBA" id="ARBA00022840"/>
    </source>
</evidence>
<keyword evidence="10" id="KW-0812">Transmembrane</keyword>
<dbReference type="Gene3D" id="1.20.5.1930">
    <property type="match status" value="1"/>
</dbReference>
<keyword evidence="13" id="KW-1185">Reference proteome</keyword>
<comment type="caution">
    <text evidence="12">The sequence shown here is derived from an EMBL/GenBank/DDBJ whole genome shotgun (WGS) entry which is preliminary data.</text>
</comment>
<dbReference type="GO" id="GO:0016301">
    <property type="term" value="F:kinase activity"/>
    <property type="evidence" value="ECO:0007669"/>
    <property type="project" value="UniProtKB-KW"/>
</dbReference>
<feature type="transmembrane region" description="Helical" evidence="10">
    <location>
        <begin position="112"/>
        <end position="130"/>
    </location>
</feature>
<dbReference type="PANTHER" id="PTHR24421:SF10">
    <property type="entry name" value="NITRATE_NITRITE SENSOR PROTEIN NARQ"/>
    <property type="match status" value="1"/>
</dbReference>
<dbReference type="Proteomes" id="UP001201873">
    <property type="component" value="Unassembled WGS sequence"/>
</dbReference>
<feature type="transmembrane region" description="Helical" evidence="10">
    <location>
        <begin position="142"/>
        <end position="159"/>
    </location>
</feature>
<evidence type="ECO:0000256" key="6">
    <source>
        <dbReference type="ARBA" id="ARBA00022777"/>
    </source>
</evidence>
<dbReference type="Gene3D" id="3.30.565.10">
    <property type="entry name" value="Histidine kinase-like ATPase, C-terminal domain"/>
    <property type="match status" value="1"/>
</dbReference>
<keyword evidence="10" id="KW-1133">Transmembrane helix</keyword>
<accession>A0ABT0K4R0</accession>
<keyword evidence="7" id="KW-0067">ATP-binding</keyword>
<evidence type="ECO:0000256" key="9">
    <source>
        <dbReference type="SAM" id="MobiDB-lite"/>
    </source>
</evidence>
<evidence type="ECO:0000256" key="4">
    <source>
        <dbReference type="ARBA" id="ARBA00022679"/>
    </source>
</evidence>
<keyword evidence="6 12" id="KW-0418">Kinase</keyword>
<evidence type="ECO:0000256" key="1">
    <source>
        <dbReference type="ARBA" id="ARBA00000085"/>
    </source>
</evidence>
<dbReference type="Pfam" id="PF07730">
    <property type="entry name" value="HisKA_3"/>
    <property type="match status" value="1"/>
</dbReference>
<evidence type="ECO:0000313" key="12">
    <source>
        <dbReference type="EMBL" id="MCK9878707.1"/>
    </source>
</evidence>
<keyword evidence="4" id="KW-0808">Transferase</keyword>
<sequence>MRVTITARPSPVGPRPPWPDLAVALVLTPLVVWAVLHVSWRATGFTAPDTAAVALTVMATMAVGWRRVAPLAALTVCTAAVVVATVLRYDITDALPFVVCGLLLSLADSRDLPVALPGLGVALGGFGIVVASRPPGLDRSNVGWTFGLLTVFWVAGRLVRSRRGSLVARAAAAEERAGFEAGRAALVVSQERLRIARELHDILSHTVSVIAVQATVGEHLASTDPGAAQRCLGVIGTSAREALDELRQLLSVLRDDGPDGGGPPDGTPGTAAGIDAVTRDGPEVTSAPAHTLADIEPLVARVRATGLVVRLRTEGTARSLSPAAEACGYRIIQEALTNVLRHAADATADVVITYQPDAVELVVTDDGPGPSTVPPHPGHGLTGMRERAALFGGTLVAAGRPAGGFQVRARIPAPSAE</sequence>
<evidence type="ECO:0000256" key="10">
    <source>
        <dbReference type="SAM" id="Phobius"/>
    </source>
</evidence>
<evidence type="ECO:0000256" key="2">
    <source>
        <dbReference type="ARBA" id="ARBA00012438"/>
    </source>
</evidence>
<evidence type="ECO:0000256" key="8">
    <source>
        <dbReference type="ARBA" id="ARBA00023012"/>
    </source>
</evidence>
<feature type="transmembrane region" description="Helical" evidence="10">
    <location>
        <begin position="21"/>
        <end position="40"/>
    </location>
</feature>
<dbReference type="Pfam" id="PF02518">
    <property type="entry name" value="HATPase_c"/>
    <property type="match status" value="1"/>
</dbReference>
<organism evidence="12 13">
    <name type="scientific">Frankia umida</name>
    <dbReference type="NCBI Taxonomy" id="573489"/>
    <lineage>
        <taxon>Bacteria</taxon>
        <taxon>Bacillati</taxon>
        <taxon>Actinomycetota</taxon>
        <taxon>Actinomycetes</taxon>
        <taxon>Frankiales</taxon>
        <taxon>Frankiaceae</taxon>
        <taxon>Frankia</taxon>
    </lineage>
</organism>
<keyword evidence="3" id="KW-0597">Phosphoprotein</keyword>
<dbReference type="InterPro" id="IPR003594">
    <property type="entry name" value="HATPase_dom"/>
</dbReference>
<evidence type="ECO:0000313" key="13">
    <source>
        <dbReference type="Proteomes" id="UP001201873"/>
    </source>
</evidence>
<keyword evidence="5" id="KW-0547">Nucleotide-binding</keyword>